<gene>
    <name evidence="8" type="ORF">ACFS6H_11965</name>
</gene>
<evidence type="ECO:0000259" key="6">
    <source>
        <dbReference type="Pfam" id="PF07980"/>
    </source>
</evidence>
<organism evidence="8 9">
    <name type="scientific">Terrimonas rubra</name>
    <dbReference type="NCBI Taxonomy" id="1035890"/>
    <lineage>
        <taxon>Bacteria</taxon>
        <taxon>Pseudomonadati</taxon>
        <taxon>Bacteroidota</taxon>
        <taxon>Chitinophagia</taxon>
        <taxon>Chitinophagales</taxon>
        <taxon>Chitinophagaceae</taxon>
        <taxon>Terrimonas</taxon>
    </lineage>
</organism>
<evidence type="ECO:0000313" key="9">
    <source>
        <dbReference type="Proteomes" id="UP001597511"/>
    </source>
</evidence>
<comment type="subcellular location">
    <subcellularLocation>
        <location evidence="1">Cell outer membrane</location>
    </subcellularLocation>
</comment>
<accession>A0ABW6A941</accession>
<dbReference type="PROSITE" id="PS51257">
    <property type="entry name" value="PROKAR_LIPOPROTEIN"/>
    <property type="match status" value="1"/>
</dbReference>
<dbReference type="InterPro" id="IPR012944">
    <property type="entry name" value="SusD_RagB_dom"/>
</dbReference>
<dbReference type="Gene3D" id="1.25.40.390">
    <property type="match status" value="1"/>
</dbReference>
<dbReference type="Proteomes" id="UP001597511">
    <property type="component" value="Unassembled WGS sequence"/>
</dbReference>
<evidence type="ECO:0000256" key="3">
    <source>
        <dbReference type="ARBA" id="ARBA00022729"/>
    </source>
</evidence>
<dbReference type="Pfam" id="PF14322">
    <property type="entry name" value="SusD-like_3"/>
    <property type="match status" value="1"/>
</dbReference>
<dbReference type="RefSeq" id="WP_386098769.1">
    <property type="nucleotide sequence ID" value="NZ_JBHUOZ010000003.1"/>
</dbReference>
<reference evidence="9" key="1">
    <citation type="journal article" date="2019" name="Int. J. Syst. Evol. Microbiol.">
        <title>The Global Catalogue of Microorganisms (GCM) 10K type strain sequencing project: providing services to taxonomists for standard genome sequencing and annotation.</title>
        <authorList>
            <consortium name="The Broad Institute Genomics Platform"/>
            <consortium name="The Broad Institute Genome Sequencing Center for Infectious Disease"/>
            <person name="Wu L."/>
            <person name="Ma J."/>
        </authorList>
    </citation>
    <scope>NUCLEOTIDE SEQUENCE [LARGE SCALE GENOMIC DNA]</scope>
    <source>
        <strain evidence="9">KCTC 23299</strain>
    </source>
</reference>
<keyword evidence="4" id="KW-0472">Membrane</keyword>
<dbReference type="Pfam" id="PF07980">
    <property type="entry name" value="SusD_RagB"/>
    <property type="match status" value="1"/>
</dbReference>
<evidence type="ECO:0000256" key="1">
    <source>
        <dbReference type="ARBA" id="ARBA00004442"/>
    </source>
</evidence>
<protein>
    <submittedName>
        <fullName evidence="8">RagB/SusD family nutrient uptake outer membrane protein</fullName>
    </submittedName>
</protein>
<comment type="similarity">
    <text evidence="2">Belongs to the SusD family.</text>
</comment>
<proteinExistence type="inferred from homology"/>
<dbReference type="EMBL" id="JBHUOZ010000003">
    <property type="protein sequence ID" value="MFD2920432.1"/>
    <property type="molecule type" value="Genomic_DNA"/>
</dbReference>
<evidence type="ECO:0000256" key="4">
    <source>
        <dbReference type="ARBA" id="ARBA00023136"/>
    </source>
</evidence>
<sequence length="487" mass="55167">MKKIFFYILATGCLAGFSSCKKFLDVTASNQIKSEDLLSNESGFKDALMGVYIGMGQYNNYGAMQSYIATDILAQQYKPMVNLSIYFQLQAYNYQHQAARKYTDMFWDLYKTIAGINNALTQIDKQQTVFNPINFKVIKGELLALRAFLHFDLLRLYGHENYQGRPDLASFPAIPYITTYGKGVTPQKTYAETFALLLKDIQEATVLLHEDPIYPNTSRPANYYTSVNVDGFYNNRNSRMNYYAVKALEARVYTWMGGTANLQKAAQAAREVIDNGTAKLINSNNSGSTDRSFAAEHIFHLEVYSLALWAGALKSGSAADYNALFVDETAFNTIYELNDPQVGAVDKRQIVQFVQDGNGRTPVKLAAAPGQTSNKFLPVMRVSEMYYIEAEYELVNNREKAIQLLNEVRRSRGILKDIPESATADQVKLELTKEYQKDFSAEGQLFFYYKRNGFDTFRGLPSTIKGDDKLYMLPYPQNELELGNRVQ</sequence>
<feature type="domain" description="SusD-like N-terminal" evidence="7">
    <location>
        <begin position="22"/>
        <end position="222"/>
    </location>
</feature>
<evidence type="ECO:0000256" key="5">
    <source>
        <dbReference type="ARBA" id="ARBA00023237"/>
    </source>
</evidence>
<dbReference type="InterPro" id="IPR011990">
    <property type="entry name" value="TPR-like_helical_dom_sf"/>
</dbReference>
<evidence type="ECO:0000313" key="8">
    <source>
        <dbReference type="EMBL" id="MFD2920432.1"/>
    </source>
</evidence>
<evidence type="ECO:0000256" key="2">
    <source>
        <dbReference type="ARBA" id="ARBA00006275"/>
    </source>
</evidence>
<keyword evidence="5" id="KW-0998">Cell outer membrane</keyword>
<dbReference type="SUPFAM" id="SSF48452">
    <property type="entry name" value="TPR-like"/>
    <property type="match status" value="1"/>
</dbReference>
<dbReference type="InterPro" id="IPR033985">
    <property type="entry name" value="SusD-like_N"/>
</dbReference>
<feature type="domain" description="RagB/SusD" evidence="6">
    <location>
        <begin position="371"/>
        <end position="454"/>
    </location>
</feature>
<comment type="caution">
    <text evidence="8">The sequence shown here is derived from an EMBL/GenBank/DDBJ whole genome shotgun (WGS) entry which is preliminary data.</text>
</comment>
<evidence type="ECO:0000259" key="7">
    <source>
        <dbReference type="Pfam" id="PF14322"/>
    </source>
</evidence>
<keyword evidence="3" id="KW-0732">Signal</keyword>
<keyword evidence="9" id="KW-1185">Reference proteome</keyword>
<name>A0ABW6A941_9BACT</name>